<evidence type="ECO:0000313" key="3">
    <source>
        <dbReference type="EMBL" id="QEZ68410.1"/>
    </source>
</evidence>
<name>A0A5P3XD95_PARBF</name>
<protein>
    <recommendedName>
        <fullName evidence="2">SH3b domain-containing protein</fullName>
    </recommendedName>
</protein>
<dbReference type="AlphaFoldDB" id="A0A5P3XD95"/>
<gene>
    <name evidence="3" type="ORF">D4A35_05455</name>
</gene>
<reference evidence="3 4" key="1">
    <citation type="submission" date="2018-09" db="EMBL/GenBank/DDBJ databases">
        <title>A clostridial neurotoxin that targets Anopheles mosquitoes.</title>
        <authorList>
            <person name="Contreras E."/>
            <person name="Masuyer G."/>
            <person name="Qureshi N."/>
            <person name="Chawla S."/>
            <person name="Lim H.L."/>
            <person name="Chen J."/>
            <person name="Stenmark P."/>
            <person name="Gill S."/>
        </authorList>
    </citation>
    <scope>NUCLEOTIDE SEQUENCE [LARGE SCALE GENOMIC DNA]</scope>
    <source>
        <strain evidence="3 4">Cbm</strain>
    </source>
</reference>
<organism evidence="3 4">
    <name type="scientific">Paraclostridium bifermentans</name>
    <name type="common">Clostridium bifermentans</name>
    <dbReference type="NCBI Taxonomy" id="1490"/>
    <lineage>
        <taxon>Bacteria</taxon>
        <taxon>Bacillati</taxon>
        <taxon>Bacillota</taxon>
        <taxon>Clostridia</taxon>
        <taxon>Peptostreptococcales</taxon>
        <taxon>Peptostreptococcaceae</taxon>
        <taxon>Paraclostridium</taxon>
    </lineage>
</organism>
<evidence type="ECO:0000313" key="4">
    <source>
        <dbReference type="Proteomes" id="UP000326961"/>
    </source>
</evidence>
<dbReference type="InterPro" id="IPR052354">
    <property type="entry name" value="Cell_Wall_Dynamics_Protein"/>
</dbReference>
<dbReference type="Proteomes" id="UP000326961">
    <property type="component" value="Chromosome"/>
</dbReference>
<dbReference type="Pfam" id="PF08239">
    <property type="entry name" value="SH3_3"/>
    <property type="match status" value="2"/>
</dbReference>
<dbReference type="PANTHER" id="PTHR34408">
    <property type="entry name" value="FAMILY PROTEIN, PUTATIVE-RELATED"/>
    <property type="match status" value="1"/>
</dbReference>
<dbReference type="EMBL" id="CP032452">
    <property type="protein sequence ID" value="QEZ68410.1"/>
    <property type="molecule type" value="Genomic_DNA"/>
</dbReference>
<feature type="domain" description="SH3b" evidence="2">
    <location>
        <begin position="94"/>
        <end position="140"/>
    </location>
</feature>
<evidence type="ECO:0000256" key="1">
    <source>
        <dbReference type="SAM" id="SignalP"/>
    </source>
</evidence>
<dbReference type="SUPFAM" id="SSF50044">
    <property type="entry name" value="SH3-domain"/>
    <property type="match status" value="1"/>
</dbReference>
<dbReference type="PROSITE" id="PS51781">
    <property type="entry name" value="SH3B"/>
    <property type="match status" value="2"/>
</dbReference>
<dbReference type="Gene3D" id="2.30.30.40">
    <property type="entry name" value="SH3 Domains"/>
    <property type="match status" value="2"/>
</dbReference>
<feature type="domain" description="SH3b" evidence="2">
    <location>
        <begin position="24"/>
        <end position="87"/>
    </location>
</feature>
<evidence type="ECO:0000259" key="2">
    <source>
        <dbReference type="PROSITE" id="PS51781"/>
    </source>
</evidence>
<dbReference type="PANTHER" id="PTHR34408:SF1">
    <property type="entry name" value="GLYCOSYL HYDROLASE FAMILY 19 DOMAIN-CONTAINING PROTEIN HI_1415"/>
    <property type="match status" value="1"/>
</dbReference>
<dbReference type="InterPro" id="IPR003646">
    <property type="entry name" value="SH3-like_bac-type"/>
</dbReference>
<dbReference type="SMART" id="SM00287">
    <property type="entry name" value="SH3b"/>
    <property type="match status" value="2"/>
</dbReference>
<feature type="chain" id="PRO_5024901767" description="SH3b domain-containing protein" evidence="1">
    <location>
        <begin position="23"/>
        <end position="140"/>
    </location>
</feature>
<dbReference type="InterPro" id="IPR036028">
    <property type="entry name" value="SH3-like_dom_sf"/>
</dbReference>
<sequence length="140" mass="15261">MNKKIAIATLAFMPLTATNVFASGQEGIVTAPSLNVRSEPSTGSSFLFSIKQNEKVTILESQDGWYKIKAGNGNSGWASSEYIKTDINQNNQSESKRTVTADVLNMRSGASTSYRTIAKIKKGTEVELISESNGWSKIKY</sequence>
<dbReference type="RefSeq" id="WP_150886173.1">
    <property type="nucleotide sequence ID" value="NZ_CP032452.1"/>
</dbReference>
<feature type="signal peptide" evidence="1">
    <location>
        <begin position="1"/>
        <end position="22"/>
    </location>
</feature>
<proteinExistence type="predicted"/>
<accession>A0A5P3XD95</accession>
<keyword evidence="1" id="KW-0732">Signal</keyword>